<dbReference type="Pfam" id="PF01464">
    <property type="entry name" value="SLT"/>
    <property type="match status" value="1"/>
</dbReference>
<dbReference type="GO" id="GO:0008933">
    <property type="term" value="F:peptidoglycan lytic transglycosylase activity"/>
    <property type="evidence" value="ECO:0007669"/>
    <property type="project" value="InterPro"/>
</dbReference>
<dbReference type="InterPro" id="IPR023346">
    <property type="entry name" value="Lysozyme-like_dom_sf"/>
</dbReference>
<dbReference type="GO" id="GO:0000270">
    <property type="term" value="P:peptidoglycan metabolic process"/>
    <property type="evidence" value="ECO:0007669"/>
    <property type="project" value="InterPro"/>
</dbReference>
<dbReference type="InterPro" id="IPR000189">
    <property type="entry name" value="Transglyc_AS"/>
</dbReference>
<dbReference type="PROSITE" id="PS00922">
    <property type="entry name" value="TRANSGLYCOSYLASE"/>
    <property type="match status" value="1"/>
</dbReference>
<evidence type="ECO:0000256" key="1">
    <source>
        <dbReference type="ARBA" id="ARBA00007734"/>
    </source>
</evidence>
<dbReference type="EMBL" id="CP046640">
    <property type="protein sequence ID" value="QTM00022.1"/>
    <property type="molecule type" value="Genomic_DNA"/>
</dbReference>
<keyword evidence="4" id="KW-1185">Reference proteome</keyword>
<accession>A0A8A7KF39</accession>
<feature type="domain" description="Transglycosylase SLT" evidence="2">
    <location>
        <begin position="31"/>
        <end position="139"/>
    </location>
</feature>
<comment type="similarity">
    <text evidence="1">Belongs to the transglycosylase Slt family.</text>
</comment>
<name>A0A8A7KF39_9FIRM</name>
<organism evidence="3 4">
    <name type="scientific">Iocasia fonsfrigidae</name>
    <dbReference type="NCBI Taxonomy" id="2682810"/>
    <lineage>
        <taxon>Bacteria</taxon>
        <taxon>Bacillati</taxon>
        <taxon>Bacillota</taxon>
        <taxon>Clostridia</taxon>
        <taxon>Halanaerobiales</taxon>
        <taxon>Halanaerobiaceae</taxon>
        <taxon>Iocasia</taxon>
    </lineage>
</organism>
<protein>
    <submittedName>
        <fullName evidence="3">Transglycosylase SLT domain-containing protein</fullName>
    </submittedName>
</protein>
<gene>
    <name evidence="3" type="ORF">GM661_12470</name>
</gene>
<evidence type="ECO:0000313" key="3">
    <source>
        <dbReference type="EMBL" id="QTM00022.1"/>
    </source>
</evidence>
<dbReference type="PANTHER" id="PTHR37423:SF5">
    <property type="entry name" value="SOLUBLE LYTIC MUREIN TRANSGLYCOSYLASE"/>
    <property type="match status" value="1"/>
</dbReference>
<evidence type="ECO:0000313" key="4">
    <source>
        <dbReference type="Proteomes" id="UP000665020"/>
    </source>
</evidence>
<dbReference type="InterPro" id="IPR008258">
    <property type="entry name" value="Transglycosylase_SLT_dom_1"/>
</dbReference>
<evidence type="ECO:0000259" key="2">
    <source>
        <dbReference type="Pfam" id="PF01464"/>
    </source>
</evidence>
<dbReference type="GO" id="GO:0016020">
    <property type="term" value="C:membrane"/>
    <property type="evidence" value="ECO:0007669"/>
    <property type="project" value="InterPro"/>
</dbReference>
<dbReference type="Proteomes" id="UP000665020">
    <property type="component" value="Chromosome"/>
</dbReference>
<dbReference type="AlphaFoldDB" id="A0A8A7KF39"/>
<reference evidence="3" key="1">
    <citation type="submission" date="2019-12" db="EMBL/GenBank/DDBJ databases">
        <authorList>
            <person name="zhang j."/>
            <person name="sun C.M."/>
        </authorList>
    </citation>
    <scope>NUCLEOTIDE SEQUENCE</scope>
    <source>
        <strain evidence="3">NS-1</strain>
    </source>
</reference>
<sequence length="196" mass="23441">MIFLLLVTILFVLFQLDWFWKIIYPLNYEEIIIENSLRYNLDPDLVSALVYVESRYDPDARSHKGARGLMQIMPDTGSWIAQQLNRDEGYSDDQLYIPEVNIEFGSWYLNSLNKEFNNELILVLAAYNAGRGNVKRWLEGEWTNLDLDKLPYKETREYVKQILIVYNHYKRLYNMDNYKNDFLSLYPGLICKIWNR</sequence>
<proteinExistence type="inferred from homology"/>
<dbReference type="PANTHER" id="PTHR37423">
    <property type="entry name" value="SOLUBLE LYTIC MUREIN TRANSGLYCOSYLASE-RELATED"/>
    <property type="match status" value="1"/>
</dbReference>
<dbReference type="CDD" id="cd16896">
    <property type="entry name" value="LT_Slt70-like"/>
    <property type="match status" value="1"/>
</dbReference>
<dbReference type="SUPFAM" id="SSF53955">
    <property type="entry name" value="Lysozyme-like"/>
    <property type="match status" value="1"/>
</dbReference>
<dbReference type="Gene3D" id="1.10.530.10">
    <property type="match status" value="1"/>
</dbReference>
<dbReference type="KEGG" id="ifn:GM661_12470"/>